<protein>
    <submittedName>
        <fullName evidence="1">Uncharacterized protein</fullName>
    </submittedName>
</protein>
<evidence type="ECO:0000313" key="2">
    <source>
        <dbReference type="Proteomes" id="UP001055879"/>
    </source>
</evidence>
<dbReference type="Proteomes" id="UP001055879">
    <property type="component" value="Linkage Group LG03"/>
</dbReference>
<dbReference type="EMBL" id="CM042049">
    <property type="protein sequence ID" value="KAI3746671.1"/>
    <property type="molecule type" value="Genomic_DNA"/>
</dbReference>
<sequence>MTSLNEPVLTVADEADDNKDDEDYEIPDITEEEGDQPSCNDNDDDDDDDDTDGFVSSSFRDTLNSISVVLLILKTYFFGVTSSNMEDSFVGLLEKNC</sequence>
<keyword evidence="2" id="KW-1185">Reference proteome</keyword>
<reference evidence="1 2" key="2">
    <citation type="journal article" date="2022" name="Mol. Ecol. Resour.">
        <title>The genomes of chicory, endive, great burdock and yacon provide insights into Asteraceae paleo-polyploidization history and plant inulin production.</title>
        <authorList>
            <person name="Fan W."/>
            <person name="Wang S."/>
            <person name="Wang H."/>
            <person name="Wang A."/>
            <person name="Jiang F."/>
            <person name="Liu H."/>
            <person name="Zhao H."/>
            <person name="Xu D."/>
            <person name="Zhang Y."/>
        </authorList>
    </citation>
    <scope>NUCLEOTIDE SEQUENCE [LARGE SCALE GENOMIC DNA]</scope>
    <source>
        <strain evidence="2">cv. Niubang</strain>
    </source>
</reference>
<reference evidence="2" key="1">
    <citation type="journal article" date="2022" name="Mol. Ecol. Resour.">
        <title>The genomes of chicory, endive, great burdock and yacon provide insights into Asteraceae palaeo-polyploidization history and plant inulin production.</title>
        <authorList>
            <person name="Fan W."/>
            <person name="Wang S."/>
            <person name="Wang H."/>
            <person name="Wang A."/>
            <person name="Jiang F."/>
            <person name="Liu H."/>
            <person name="Zhao H."/>
            <person name="Xu D."/>
            <person name="Zhang Y."/>
        </authorList>
    </citation>
    <scope>NUCLEOTIDE SEQUENCE [LARGE SCALE GENOMIC DNA]</scope>
    <source>
        <strain evidence="2">cv. Niubang</strain>
    </source>
</reference>
<proteinExistence type="predicted"/>
<evidence type="ECO:0000313" key="1">
    <source>
        <dbReference type="EMBL" id="KAI3746671.1"/>
    </source>
</evidence>
<accession>A0ACB9DJK8</accession>
<name>A0ACB9DJK8_ARCLA</name>
<comment type="caution">
    <text evidence="1">The sequence shown here is derived from an EMBL/GenBank/DDBJ whole genome shotgun (WGS) entry which is preliminary data.</text>
</comment>
<gene>
    <name evidence="1" type="ORF">L6452_09110</name>
</gene>
<organism evidence="1 2">
    <name type="scientific">Arctium lappa</name>
    <name type="common">Greater burdock</name>
    <name type="synonym">Lappa major</name>
    <dbReference type="NCBI Taxonomy" id="4217"/>
    <lineage>
        <taxon>Eukaryota</taxon>
        <taxon>Viridiplantae</taxon>
        <taxon>Streptophyta</taxon>
        <taxon>Embryophyta</taxon>
        <taxon>Tracheophyta</taxon>
        <taxon>Spermatophyta</taxon>
        <taxon>Magnoliopsida</taxon>
        <taxon>eudicotyledons</taxon>
        <taxon>Gunneridae</taxon>
        <taxon>Pentapetalae</taxon>
        <taxon>asterids</taxon>
        <taxon>campanulids</taxon>
        <taxon>Asterales</taxon>
        <taxon>Asteraceae</taxon>
        <taxon>Carduoideae</taxon>
        <taxon>Cardueae</taxon>
        <taxon>Arctiinae</taxon>
        <taxon>Arctium</taxon>
    </lineage>
</organism>